<keyword evidence="2" id="KW-1185">Reference proteome</keyword>
<dbReference type="Proteomes" id="UP000827976">
    <property type="component" value="Chromosome 3"/>
</dbReference>
<evidence type="ECO:0000313" key="2">
    <source>
        <dbReference type="Proteomes" id="UP000827976"/>
    </source>
</evidence>
<name>A0ACB7WMU8_DIOAL</name>
<gene>
    <name evidence="1" type="ORF">IHE45_03G088900</name>
</gene>
<organism evidence="1 2">
    <name type="scientific">Dioscorea alata</name>
    <name type="common">Purple yam</name>
    <dbReference type="NCBI Taxonomy" id="55571"/>
    <lineage>
        <taxon>Eukaryota</taxon>
        <taxon>Viridiplantae</taxon>
        <taxon>Streptophyta</taxon>
        <taxon>Embryophyta</taxon>
        <taxon>Tracheophyta</taxon>
        <taxon>Spermatophyta</taxon>
        <taxon>Magnoliopsida</taxon>
        <taxon>Liliopsida</taxon>
        <taxon>Dioscoreales</taxon>
        <taxon>Dioscoreaceae</taxon>
        <taxon>Dioscorea</taxon>
    </lineage>
</organism>
<accession>A0ACB7WMU8</accession>
<comment type="caution">
    <text evidence="1">The sequence shown here is derived from an EMBL/GenBank/DDBJ whole genome shotgun (WGS) entry which is preliminary data.</text>
</comment>
<protein>
    <submittedName>
        <fullName evidence="1">Cytokinin dehydrogenase C-terminal domain-containing protein</fullName>
    </submittedName>
</protein>
<evidence type="ECO:0000313" key="1">
    <source>
        <dbReference type="EMBL" id="KAH7689313.1"/>
    </source>
</evidence>
<proteinExistence type="predicted"/>
<reference evidence="2" key="1">
    <citation type="journal article" date="2022" name="Nat. Commun.">
        <title>Chromosome evolution and the genetic basis of agronomically important traits in greater yam.</title>
        <authorList>
            <person name="Bredeson J.V."/>
            <person name="Lyons J.B."/>
            <person name="Oniyinde I.O."/>
            <person name="Okereke N.R."/>
            <person name="Kolade O."/>
            <person name="Nnabue I."/>
            <person name="Nwadili C.O."/>
            <person name="Hribova E."/>
            <person name="Parker M."/>
            <person name="Nwogha J."/>
            <person name="Shu S."/>
            <person name="Carlson J."/>
            <person name="Kariba R."/>
            <person name="Muthemba S."/>
            <person name="Knop K."/>
            <person name="Barton G.J."/>
            <person name="Sherwood A.V."/>
            <person name="Lopez-Montes A."/>
            <person name="Asiedu R."/>
            <person name="Jamnadass R."/>
            <person name="Muchugi A."/>
            <person name="Goodstein D."/>
            <person name="Egesi C.N."/>
            <person name="Featherston J."/>
            <person name="Asfaw A."/>
            <person name="Simpson G.G."/>
            <person name="Dolezel J."/>
            <person name="Hendre P.S."/>
            <person name="Van Deynze A."/>
            <person name="Kumar P.L."/>
            <person name="Obidiegwu J.E."/>
            <person name="Bhattacharjee R."/>
            <person name="Rokhsar D.S."/>
        </authorList>
    </citation>
    <scope>NUCLEOTIDE SEQUENCE [LARGE SCALE GENOMIC DNA]</scope>
    <source>
        <strain evidence="2">cv. TDa95/00328</strain>
    </source>
</reference>
<sequence>MAPRLLLSNLTRILCDLRKDPSFESASCWISSLSMSTARLSTIPGRNRRERDPSEDEFLRSLDFGDDEDDKKHENLYEKRPLRGGAKRPELSHGERRSVGAADDFGEKEFEKPDRIPRSSFNQRSDRAFRGEKAGEFGMNSEASRRQPGNGSKFDGRLKDLNSKDERRDRSGTSLFEKLNLGKGSGGGEKKEGEEQKPSAEKPKTESSESETSVQDADEIFKKMKETGLIPNAVAMLDGLCKDGLIQDAMKLFGLMREKGTIPEVVIYTAVIEGFCKAGKFDDAKRVFRKMQKNGIVPNAFSYGVIIRGLCNGMSLEDAVEFCVEMLDAGFAPNPATFIGLIDALCKEKGMEEAEGLVKRLRQEKGFPADDKAIREHMDKKGPFSPMVWEAIFGKKGSQKFF</sequence>
<dbReference type="EMBL" id="CM037013">
    <property type="protein sequence ID" value="KAH7689313.1"/>
    <property type="molecule type" value="Genomic_DNA"/>
</dbReference>